<dbReference type="OrthoDB" id="8243530at2"/>
<dbReference type="Proteomes" id="UP000050863">
    <property type="component" value="Unassembled WGS sequence"/>
</dbReference>
<dbReference type="EMBL" id="LLXZ01000120">
    <property type="protein sequence ID" value="KRR06049.1"/>
    <property type="molecule type" value="Genomic_DNA"/>
</dbReference>
<accession>A0A0R3LDY3</accession>
<dbReference type="AlphaFoldDB" id="A0A0R3LDY3"/>
<evidence type="ECO:0000313" key="1">
    <source>
        <dbReference type="EMBL" id="KRR06049.1"/>
    </source>
</evidence>
<evidence type="ECO:0000313" key="2">
    <source>
        <dbReference type="Proteomes" id="UP000050863"/>
    </source>
</evidence>
<name>A0A0R3LDY3_9BRAD</name>
<dbReference type="RefSeq" id="WP_057837035.1">
    <property type="nucleotide sequence ID" value="NZ_LLXZ01000120.1"/>
</dbReference>
<comment type="caution">
    <text evidence="1">The sequence shown here is derived from an EMBL/GenBank/DDBJ whole genome shotgun (WGS) entry which is preliminary data.</text>
</comment>
<keyword evidence="2" id="KW-1185">Reference proteome</keyword>
<protein>
    <submittedName>
        <fullName evidence="1">Uncharacterized protein</fullName>
    </submittedName>
</protein>
<proteinExistence type="predicted"/>
<sequence>MKRLLFSGFVAVALLAVATTMRSYSISHERSTVTTGVALSKKSPASAGVTTLPIEEYEDMSLVFSAPPAKH</sequence>
<reference evidence="1 2" key="1">
    <citation type="submission" date="2014-03" db="EMBL/GenBank/DDBJ databases">
        <title>Bradyrhizobium valentinum sp. nov., isolated from effective nodules of Lupinus mariae-josephae, a lupine endemic of basic-lime soils in Eastern Spain.</title>
        <authorList>
            <person name="Duran D."/>
            <person name="Rey L."/>
            <person name="Navarro A."/>
            <person name="Busquets A."/>
            <person name="Imperial J."/>
            <person name="Ruiz-Argueso T."/>
        </authorList>
    </citation>
    <scope>NUCLEOTIDE SEQUENCE [LARGE SCALE GENOMIC DNA]</scope>
    <source>
        <strain evidence="1 2">PAC68</strain>
    </source>
</reference>
<organism evidence="1 2">
    <name type="scientific">Bradyrhizobium jicamae</name>
    <dbReference type="NCBI Taxonomy" id="280332"/>
    <lineage>
        <taxon>Bacteria</taxon>
        <taxon>Pseudomonadati</taxon>
        <taxon>Pseudomonadota</taxon>
        <taxon>Alphaproteobacteria</taxon>
        <taxon>Hyphomicrobiales</taxon>
        <taxon>Nitrobacteraceae</taxon>
        <taxon>Bradyrhizobium</taxon>
    </lineage>
</organism>
<gene>
    <name evidence="1" type="ORF">CQ12_02665</name>
</gene>